<dbReference type="InterPro" id="IPR001509">
    <property type="entry name" value="Epimerase_deHydtase"/>
</dbReference>
<dbReference type="PANTHER" id="PTHR43245:SF24">
    <property type="entry name" value="DEHYDROGENASE"/>
    <property type="match status" value="1"/>
</dbReference>
<dbReference type="Proteomes" id="UP001500459">
    <property type="component" value="Unassembled WGS sequence"/>
</dbReference>
<evidence type="ECO:0000313" key="3">
    <source>
        <dbReference type="Proteomes" id="UP001500459"/>
    </source>
</evidence>
<keyword evidence="3" id="KW-1185">Reference proteome</keyword>
<name>A0ABP6USV0_9FLAO</name>
<dbReference type="PANTHER" id="PTHR43245">
    <property type="entry name" value="BIFUNCTIONAL POLYMYXIN RESISTANCE PROTEIN ARNA"/>
    <property type="match status" value="1"/>
</dbReference>
<evidence type="ECO:0000259" key="1">
    <source>
        <dbReference type="Pfam" id="PF01370"/>
    </source>
</evidence>
<proteinExistence type="predicted"/>
<evidence type="ECO:0000313" key="2">
    <source>
        <dbReference type="EMBL" id="GAA3517158.1"/>
    </source>
</evidence>
<accession>A0ABP6USV0</accession>
<feature type="domain" description="NAD-dependent epimerase/dehydratase" evidence="1">
    <location>
        <begin position="6"/>
        <end position="230"/>
    </location>
</feature>
<comment type="caution">
    <text evidence="2">The sequence shown here is derived from an EMBL/GenBank/DDBJ whole genome shotgun (WGS) entry which is preliminary data.</text>
</comment>
<dbReference type="RefSeq" id="WP_344929492.1">
    <property type="nucleotide sequence ID" value="NZ_BAABCW010000017.1"/>
</dbReference>
<sequence length="329" mass="36775">MKHIKVLVTGATGFLGFRTLEKLIDLPYISEIIATGRTLKETHTVHHPKVTYMLGDLSQYSFVEKIVTNVDYIVHTAALSSPWGAYKEFESANVTVQQNIIKASEQNDIKKIIYISTPSIYFTASDRFDIKESDPLPSRFINAYATTKRLAEISLENSNIPYIILRPRALVGRGDTVIMPRLIRASDENKLKIIGNGKNVVDFTSVANVVDAIILGFNASPAAMNQAYNITNGDPVCIWDKISLILTLLNKKAPNKKVSYTLAHFVAYLLELRSKLTTMKEPTLTVYSVGILAKSFTMDISKAKKLLGYTPKVTTDEAIHEFCEWYTSI</sequence>
<dbReference type="Pfam" id="PF01370">
    <property type="entry name" value="Epimerase"/>
    <property type="match status" value="1"/>
</dbReference>
<dbReference type="SUPFAM" id="SSF51735">
    <property type="entry name" value="NAD(P)-binding Rossmann-fold domains"/>
    <property type="match status" value="1"/>
</dbReference>
<dbReference type="InterPro" id="IPR050177">
    <property type="entry name" value="Lipid_A_modif_metabolic_enz"/>
</dbReference>
<protein>
    <submittedName>
        <fullName evidence="2">NAD(P)-dependent oxidoreductase</fullName>
    </submittedName>
</protein>
<dbReference type="Gene3D" id="3.40.50.720">
    <property type="entry name" value="NAD(P)-binding Rossmann-like Domain"/>
    <property type="match status" value="1"/>
</dbReference>
<dbReference type="InterPro" id="IPR036291">
    <property type="entry name" value="NAD(P)-bd_dom_sf"/>
</dbReference>
<organism evidence="2 3">
    <name type="scientific">Aquimarina addita</name>
    <dbReference type="NCBI Taxonomy" id="870485"/>
    <lineage>
        <taxon>Bacteria</taxon>
        <taxon>Pseudomonadati</taxon>
        <taxon>Bacteroidota</taxon>
        <taxon>Flavobacteriia</taxon>
        <taxon>Flavobacteriales</taxon>
        <taxon>Flavobacteriaceae</taxon>
        <taxon>Aquimarina</taxon>
    </lineage>
</organism>
<reference evidence="3" key="1">
    <citation type="journal article" date="2019" name="Int. J. Syst. Evol. Microbiol.">
        <title>The Global Catalogue of Microorganisms (GCM) 10K type strain sequencing project: providing services to taxonomists for standard genome sequencing and annotation.</title>
        <authorList>
            <consortium name="The Broad Institute Genomics Platform"/>
            <consortium name="The Broad Institute Genome Sequencing Center for Infectious Disease"/>
            <person name="Wu L."/>
            <person name="Ma J."/>
        </authorList>
    </citation>
    <scope>NUCLEOTIDE SEQUENCE [LARGE SCALE GENOMIC DNA]</scope>
    <source>
        <strain evidence="3">JCM 17106</strain>
    </source>
</reference>
<gene>
    <name evidence="2" type="ORF">GCM10022393_34050</name>
</gene>
<dbReference type="EMBL" id="BAABCW010000017">
    <property type="protein sequence ID" value="GAA3517158.1"/>
    <property type="molecule type" value="Genomic_DNA"/>
</dbReference>